<dbReference type="InterPro" id="IPR013784">
    <property type="entry name" value="Carb-bd-like_fold"/>
</dbReference>
<dbReference type="GO" id="GO:0005975">
    <property type="term" value="P:carbohydrate metabolic process"/>
    <property type="evidence" value="ECO:0007669"/>
    <property type="project" value="UniProtKB-ARBA"/>
</dbReference>
<keyword evidence="10" id="KW-1185">Reference proteome</keyword>
<keyword evidence="4" id="KW-0964">Secreted</keyword>
<dbReference type="Gene3D" id="2.60.40.10">
    <property type="entry name" value="Immunoglobulins"/>
    <property type="match status" value="6"/>
</dbReference>
<reference evidence="9 10" key="1">
    <citation type="submission" date="2019-06" db="EMBL/GenBank/DDBJ databases">
        <title>Sequencing the genomes of 1000 actinobacteria strains.</title>
        <authorList>
            <person name="Klenk H.-P."/>
        </authorList>
    </citation>
    <scope>NUCLEOTIDE SEQUENCE [LARGE SCALE GENOMIC DNA]</scope>
    <source>
        <strain evidence="9 10">DSM 45511</strain>
    </source>
</reference>
<dbReference type="GO" id="GO:0004180">
    <property type="term" value="F:carboxypeptidase activity"/>
    <property type="evidence" value="ECO:0007669"/>
    <property type="project" value="UniProtKB-KW"/>
</dbReference>
<accession>A0A543FN95</accession>
<evidence type="ECO:0000256" key="3">
    <source>
        <dbReference type="ARBA" id="ARBA00012595"/>
    </source>
</evidence>
<evidence type="ECO:0000256" key="4">
    <source>
        <dbReference type="ARBA" id="ARBA00022525"/>
    </source>
</evidence>
<feature type="domain" description="SD-repeat containing protein B" evidence="8">
    <location>
        <begin position="606"/>
        <end position="681"/>
    </location>
</feature>
<evidence type="ECO:0000256" key="1">
    <source>
        <dbReference type="ARBA" id="ARBA00000548"/>
    </source>
</evidence>
<dbReference type="Gene3D" id="2.60.40.1120">
    <property type="entry name" value="Carboxypeptidase-like, regulatory domain"/>
    <property type="match status" value="2"/>
</dbReference>
<feature type="domain" description="SD-repeat containing protein B" evidence="8">
    <location>
        <begin position="809"/>
        <end position="890"/>
    </location>
</feature>
<dbReference type="GO" id="GO:0004556">
    <property type="term" value="F:alpha-amylase activity"/>
    <property type="evidence" value="ECO:0007669"/>
    <property type="project" value="UniProtKB-EC"/>
</dbReference>
<keyword evidence="9" id="KW-0121">Carboxypeptidase</keyword>
<keyword evidence="9" id="KW-0378">Hydrolase</keyword>
<feature type="region of interest" description="Disordered" evidence="7">
    <location>
        <begin position="458"/>
        <end position="477"/>
    </location>
</feature>
<dbReference type="Pfam" id="PF17210">
    <property type="entry name" value="SdrD_B"/>
    <property type="match status" value="4"/>
</dbReference>
<feature type="region of interest" description="Disordered" evidence="7">
    <location>
        <begin position="759"/>
        <end position="789"/>
    </location>
</feature>
<dbReference type="AlphaFoldDB" id="A0A543FN95"/>
<gene>
    <name evidence="9" type="ORF">FB388_6720</name>
</gene>
<evidence type="ECO:0000313" key="10">
    <source>
        <dbReference type="Proteomes" id="UP000319818"/>
    </source>
</evidence>
<proteinExistence type="predicted"/>
<dbReference type="InterPro" id="IPR051417">
    <property type="entry name" value="SDr/BOS_complex"/>
</dbReference>
<dbReference type="EC" id="3.2.1.1" evidence="3"/>
<keyword evidence="5" id="KW-0732">Signal</keyword>
<evidence type="ECO:0000256" key="6">
    <source>
        <dbReference type="ARBA" id="ARBA00030238"/>
    </source>
</evidence>
<comment type="caution">
    <text evidence="9">The sequence shown here is derived from an EMBL/GenBank/DDBJ whole genome shotgun (WGS) entry which is preliminary data.</text>
</comment>
<evidence type="ECO:0000256" key="2">
    <source>
        <dbReference type="ARBA" id="ARBA00004613"/>
    </source>
</evidence>
<dbReference type="GO" id="GO:0005576">
    <property type="term" value="C:extracellular region"/>
    <property type="evidence" value="ECO:0007669"/>
    <property type="project" value="UniProtKB-SubCell"/>
</dbReference>
<dbReference type="SUPFAM" id="SSF117074">
    <property type="entry name" value="Hypothetical protein PA1324"/>
    <property type="match status" value="6"/>
</dbReference>
<organism evidence="9 10">
    <name type="scientific">Pseudonocardia cypriaca</name>
    <dbReference type="NCBI Taxonomy" id="882449"/>
    <lineage>
        <taxon>Bacteria</taxon>
        <taxon>Bacillati</taxon>
        <taxon>Actinomycetota</taxon>
        <taxon>Actinomycetes</taxon>
        <taxon>Pseudonocardiales</taxon>
        <taxon>Pseudonocardiaceae</taxon>
        <taxon>Pseudonocardia</taxon>
    </lineage>
</organism>
<sequence length="941" mass="91365">MPSVGLLRPAVVGPCVLGVMLLVLGGAAPGDATTDVMTRGASSPCTPATATDPGGEALVGGMVLADRGGDGALDPAEGDTPIGGAPVVLTGTSACGCPIDERTSTGPDGRYAFNVPAGTYRVVAPQPPGFDDGPDVPGSGSTVDGNDAFLVEVAAGGTSDGNSFAELPSSGLGGSVFDDADGDGARAGTEPGIADLQVTLTGTDEAGNPVSLTTTTAGDGAYLFPRLRSGEYDLTTEQPSGFLGVTAVPGTSGGSPAGPTAITGIPLGRDTTGTGYDFAAARPAGLAGAVLDDAGGGVADVPVTVSGRTPGGTAVERATSTAADGSWAVPDLPAGTYTVQVPLPPGFGDGPATPGSAGGTPSGPNSISGIRLDGGEQADGYVFTVARAAITGNVFVDVDGDGSRDPAEPGLAGVVMTLSGTDVVGRPVDRETSTGPDGAYRLDGLLAGDYSIAQAQPAGYGDGVDSPGSAGGTPTAADTIEGITLTGGSVATGYDFGESGAELTGLVADQDGGGLPGLAVTVTGTDVAGSPVHHATSTGPDGTWTVIGLPAGSYTVSADRPPGHGGGPATPGTAGGEPVDANTISGVDLGPGERATGYRFVRTLASIAGSVYLDRDRDGVKDPGEAGVEAATVQLTGTDVTGADVDRTVMTDASGTYRVDRLLAGEYRITEVGTDEFAGAPDQGGEVTVPAGESVRGPDAAVHGATLSGRVVDEAGAGVPGLTVTASGSSVRGRAVEGSATTTLDGSFVVSDLPAGRYTLTAEQPPGHGDGPDEPGAAGGATSGPNSISGIVLAPGQDADGYRFTTTFASIGGSVFSDLNGDGTRGGNEPAIADVVVTITGTDVTGAAVERRVTTDPDGGYLVDRLLAGTYTVTETPPPGYIGGAARPGTAGGVAAGPDTITDVELPGGADARGYEFHERCACPVAASAAPPPGTGPVSAR</sequence>
<evidence type="ECO:0000256" key="5">
    <source>
        <dbReference type="ARBA" id="ARBA00022729"/>
    </source>
</evidence>
<comment type="catalytic activity">
    <reaction evidence="1">
        <text>Endohydrolysis of (1-&gt;4)-alpha-D-glucosidic linkages in polysaccharides containing three or more (1-&gt;4)-alpha-linked D-glucose units.</text>
        <dbReference type="EC" id="3.2.1.1"/>
    </reaction>
</comment>
<evidence type="ECO:0000259" key="8">
    <source>
        <dbReference type="Pfam" id="PF17210"/>
    </source>
</evidence>
<evidence type="ECO:0000256" key="7">
    <source>
        <dbReference type="SAM" id="MobiDB-lite"/>
    </source>
</evidence>
<feature type="domain" description="SD-repeat containing protein B" evidence="8">
    <location>
        <begin position="172"/>
        <end position="245"/>
    </location>
</feature>
<keyword evidence="9" id="KW-0645">Protease</keyword>
<name>A0A543FN95_9PSEU</name>
<feature type="region of interest" description="Disordered" evidence="7">
    <location>
        <begin position="345"/>
        <end position="372"/>
    </location>
</feature>
<dbReference type="InterPro" id="IPR033764">
    <property type="entry name" value="Sdr_B"/>
</dbReference>
<dbReference type="GO" id="GO:0030246">
    <property type="term" value="F:carbohydrate binding"/>
    <property type="evidence" value="ECO:0007669"/>
    <property type="project" value="InterPro"/>
</dbReference>
<dbReference type="SUPFAM" id="SSF49452">
    <property type="entry name" value="Starch-binding domain-like"/>
    <property type="match status" value="2"/>
</dbReference>
<dbReference type="Pfam" id="PF13620">
    <property type="entry name" value="CarboxypepD_reg"/>
    <property type="match status" value="1"/>
</dbReference>
<dbReference type="PANTHER" id="PTHR23303">
    <property type="entry name" value="CARBOXYPEPTIDASE REGULATORY REGION-CONTAINING"/>
    <property type="match status" value="1"/>
</dbReference>
<feature type="domain" description="SD-repeat containing protein B" evidence="8">
    <location>
        <begin position="391"/>
        <end position="481"/>
    </location>
</feature>
<protein>
    <recommendedName>
        <fullName evidence="3">alpha-amylase</fullName>
        <ecNumber evidence="3">3.2.1.1</ecNumber>
    </recommendedName>
    <alternativeName>
        <fullName evidence="6">1,4-alpha-D-glucan glucanohydrolase</fullName>
    </alternativeName>
</protein>
<dbReference type="InterPro" id="IPR013783">
    <property type="entry name" value="Ig-like_fold"/>
</dbReference>
<comment type="subcellular location">
    <subcellularLocation>
        <location evidence="2">Secreted</location>
    </subcellularLocation>
</comment>
<dbReference type="Proteomes" id="UP000319818">
    <property type="component" value="Unassembled WGS sequence"/>
</dbReference>
<evidence type="ECO:0000313" key="9">
    <source>
        <dbReference type="EMBL" id="TQM35292.1"/>
    </source>
</evidence>
<dbReference type="EMBL" id="VFPH01000003">
    <property type="protein sequence ID" value="TQM35292.1"/>
    <property type="molecule type" value="Genomic_DNA"/>
</dbReference>